<organism evidence="1">
    <name type="scientific">Arundo donax</name>
    <name type="common">Giant reed</name>
    <name type="synonym">Donax arundinaceus</name>
    <dbReference type="NCBI Taxonomy" id="35708"/>
    <lineage>
        <taxon>Eukaryota</taxon>
        <taxon>Viridiplantae</taxon>
        <taxon>Streptophyta</taxon>
        <taxon>Embryophyta</taxon>
        <taxon>Tracheophyta</taxon>
        <taxon>Spermatophyta</taxon>
        <taxon>Magnoliopsida</taxon>
        <taxon>Liliopsida</taxon>
        <taxon>Poales</taxon>
        <taxon>Poaceae</taxon>
        <taxon>PACMAD clade</taxon>
        <taxon>Arundinoideae</taxon>
        <taxon>Arundineae</taxon>
        <taxon>Arundo</taxon>
    </lineage>
</organism>
<reference evidence="1" key="2">
    <citation type="journal article" date="2015" name="Data Brief">
        <title>Shoot transcriptome of the giant reed, Arundo donax.</title>
        <authorList>
            <person name="Barrero R.A."/>
            <person name="Guerrero F.D."/>
            <person name="Moolhuijzen P."/>
            <person name="Goolsby J.A."/>
            <person name="Tidwell J."/>
            <person name="Bellgard S.E."/>
            <person name="Bellgard M.I."/>
        </authorList>
    </citation>
    <scope>NUCLEOTIDE SEQUENCE</scope>
    <source>
        <tissue evidence="1">Shoot tissue taken approximately 20 cm above the soil surface</tissue>
    </source>
</reference>
<name>A0A0A9D643_ARUDO</name>
<reference evidence="1" key="1">
    <citation type="submission" date="2014-09" db="EMBL/GenBank/DDBJ databases">
        <authorList>
            <person name="Magalhaes I.L.F."/>
            <person name="Oliveira U."/>
            <person name="Santos F.R."/>
            <person name="Vidigal T.H.D.A."/>
            <person name="Brescovit A.D."/>
            <person name="Santos A.J."/>
        </authorList>
    </citation>
    <scope>NUCLEOTIDE SEQUENCE</scope>
    <source>
        <tissue evidence="1">Shoot tissue taken approximately 20 cm above the soil surface</tissue>
    </source>
</reference>
<dbReference type="AlphaFoldDB" id="A0A0A9D643"/>
<evidence type="ECO:0000313" key="1">
    <source>
        <dbReference type="EMBL" id="JAD82148.1"/>
    </source>
</evidence>
<proteinExistence type="predicted"/>
<accession>A0A0A9D643</accession>
<dbReference type="EMBL" id="GBRH01215747">
    <property type="protein sequence ID" value="JAD82148.1"/>
    <property type="molecule type" value="Transcribed_RNA"/>
</dbReference>
<sequence length="70" mass="7596">MRPDSLFGTMHRNGCRMGTLATPACNDISGAAAAEERQEGVELVGLVGDRRAPPGIWGFPVRRSPCRRRS</sequence>
<protein>
    <submittedName>
        <fullName evidence="1">Uncharacterized protein</fullName>
    </submittedName>
</protein>